<protein>
    <submittedName>
        <fullName evidence="1">Uncharacterized protein</fullName>
    </submittedName>
</protein>
<reference evidence="1 2" key="1">
    <citation type="journal article" date="2021" name="Commun. Biol.">
        <title>The genome of Shorea leprosula (Dipterocarpaceae) highlights the ecological relevance of drought in aseasonal tropical rainforests.</title>
        <authorList>
            <person name="Ng K.K.S."/>
            <person name="Kobayashi M.J."/>
            <person name="Fawcett J.A."/>
            <person name="Hatakeyama M."/>
            <person name="Paape T."/>
            <person name="Ng C.H."/>
            <person name="Ang C.C."/>
            <person name="Tnah L.H."/>
            <person name="Lee C.T."/>
            <person name="Nishiyama T."/>
            <person name="Sese J."/>
            <person name="O'Brien M.J."/>
            <person name="Copetti D."/>
            <person name="Mohd Noor M.I."/>
            <person name="Ong R.C."/>
            <person name="Putra M."/>
            <person name="Sireger I.Z."/>
            <person name="Indrioko S."/>
            <person name="Kosugi Y."/>
            <person name="Izuno A."/>
            <person name="Isagi Y."/>
            <person name="Lee S.L."/>
            <person name="Shimizu K.K."/>
        </authorList>
    </citation>
    <scope>NUCLEOTIDE SEQUENCE [LARGE SCALE GENOMIC DNA]</scope>
    <source>
        <strain evidence="1">214</strain>
    </source>
</reference>
<organism evidence="1 2">
    <name type="scientific">Rubroshorea leprosula</name>
    <dbReference type="NCBI Taxonomy" id="152421"/>
    <lineage>
        <taxon>Eukaryota</taxon>
        <taxon>Viridiplantae</taxon>
        <taxon>Streptophyta</taxon>
        <taxon>Embryophyta</taxon>
        <taxon>Tracheophyta</taxon>
        <taxon>Spermatophyta</taxon>
        <taxon>Magnoliopsida</taxon>
        <taxon>eudicotyledons</taxon>
        <taxon>Gunneridae</taxon>
        <taxon>Pentapetalae</taxon>
        <taxon>rosids</taxon>
        <taxon>malvids</taxon>
        <taxon>Malvales</taxon>
        <taxon>Dipterocarpaceae</taxon>
        <taxon>Rubroshorea</taxon>
    </lineage>
</organism>
<evidence type="ECO:0000313" key="1">
    <source>
        <dbReference type="EMBL" id="GKV00678.1"/>
    </source>
</evidence>
<comment type="caution">
    <text evidence="1">The sequence shown here is derived from an EMBL/GenBank/DDBJ whole genome shotgun (WGS) entry which is preliminary data.</text>
</comment>
<dbReference type="EMBL" id="BPVZ01000016">
    <property type="protein sequence ID" value="GKV00678.1"/>
    <property type="molecule type" value="Genomic_DNA"/>
</dbReference>
<dbReference type="Proteomes" id="UP001054252">
    <property type="component" value="Unassembled WGS sequence"/>
</dbReference>
<name>A0AAV5INI3_9ROSI</name>
<evidence type="ECO:0000313" key="2">
    <source>
        <dbReference type="Proteomes" id="UP001054252"/>
    </source>
</evidence>
<sequence length="38" mass="4582">MLQQNFVLTRMQSNSFLVWTNCRSRCYCKLQTPMLARL</sequence>
<keyword evidence="2" id="KW-1185">Reference proteome</keyword>
<dbReference type="AlphaFoldDB" id="A0AAV5INI3"/>
<gene>
    <name evidence="1" type="ORF">SLEP1_g13332</name>
</gene>
<accession>A0AAV5INI3</accession>
<proteinExistence type="predicted"/>